<proteinExistence type="predicted"/>
<accession>A0ABM1A8J0</accession>
<keyword evidence="3" id="KW-1185">Reference proteome</keyword>
<evidence type="ECO:0000259" key="1">
    <source>
        <dbReference type="Pfam" id="PF00501"/>
    </source>
</evidence>
<evidence type="ECO:0000259" key="2">
    <source>
        <dbReference type="Pfam" id="PF13193"/>
    </source>
</evidence>
<dbReference type="InterPro" id="IPR042099">
    <property type="entry name" value="ANL_N_sf"/>
</dbReference>
<feature type="domain" description="AMP-dependent synthetase/ligase" evidence="1">
    <location>
        <begin position="85"/>
        <end position="446"/>
    </location>
</feature>
<sequence length="584" mass="64222">MIQRQLLKLLRGSTGSSIALLTRQSKRGILGPCCYGINLTHRISRNLSVSHCIYRQTISSDHILTSNFPDIDIPKDVTFHEFVFNRCDKYGDKVALEEFATGKTIKYSQLRETCLKVASGLHRLGLRKGDVLLTFSTNNIDFTVLMLACSCIGVWFSPANPTFTPEELRVQFQQNGAVAVFAAAPLASTVTQALEGGQFSHVAHKFVFGEAPGFESFQKLLEDDGSALPEVTFDPMDDVLVLPYSSGTTGLPKGVMLTHNNCVANILQLEQSLPVAATDVALGLLPLYHIYGMVVVQFSVLTSGGQVVYLPKFEPEQFLKCIQEKKVTLAHLVPPLVVFLAKHPMVSDYDITSVKRVVSGAAPLGADISSTFLERHKQVEFLGQGFGLTETSPVTNVDTSMTLGSVGYMIPNTEGKIVDLETQKVLGQREDGEFCVRGPQVMKGYFNNQKATDDMVKPDGWLFTGDIGYYDEKGRVYIHDRLKELIKYKGSQVAPAELEALLLGHSEVADVAVIGKPDENAGELPTAFVVRKKGSEVTEQDIVQFVQERVAPSKRLRGGVQFIDEVPKNPSGKILRRIIMANYL</sequence>
<dbReference type="InterPro" id="IPR020845">
    <property type="entry name" value="AMP-binding_CS"/>
</dbReference>
<organism evidence="3 6">
    <name type="scientific">Aplysia californica</name>
    <name type="common">California sea hare</name>
    <dbReference type="NCBI Taxonomy" id="6500"/>
    <lineage>
        <taxon>Eukaryota</taxon>
        <taxon>Metazoa</taxon>
        <taxon>Spiralia</taxon>
        <taxon>Lophotrochozoa</taxon>
        <taxon>Mollusca</taxon>
        <taxon>Gastropoda</taxon>
        <taxon>Heterobranchia</taxon>
        <taxon>Euthyneura</taxon>
        <taxon>Tectipleura</taxon>
        <taxon>Aplysiida</taxon>
        <taxon>Aplysioidea</taxon>
        <taxon>Aplysiidae</taxon>
        <taxon>Aplysia</taxon>
    </lineage>
</organism>
<dbReference type="SUPFAM" id="SSF56801">
    <property type="entry name" value="Acetyl-CoA synthetase-like"/>
    <property type="match status" value="1"/>
</dbReference>
<dbReference type="RefSeq" id="XP_012942882.1">
    <property type="nucleotide sequence ID" value="XM_013087428.2"/>
</dbReference>
<dbReference type="InterPro" id="IPR000873">
    <property type="entry name" value="AMP-dep_synth/lig_dom"/>
</dbReference>
<dbReference type="InterPro" id="IPR045851">
    <property type="entry name" value="AMP-bd_C_sf"/>
</dbReference>
<gene>
    <name evidence="4 5 6" type="primary">LOC101854747</name>
</gene>
<reference evidence="4 5" key="1">
    <citation type="submission" date="2025-05" db="UniProtKB">
        <authorList>
            <consortium name="RefSeq"/>
        </authorList>
    </citation>
    <scope>IDENTIFICATION</scope>
</reference>
<dbReference type="Proteomes" id="UP000694888">
    <property type="component" value="Unplaced"/>
</dbReference>
<dbReference type="GO" id="GO:0016874">
    <property type="term" value="F:ligase activity"/>
    <property type="evidence" value="ECO:0007669"/>
    <property type="project" value="UniProtKB-KW"/>
</dbReference>
<evidence type="ECO:0000313" key="3">
    <source>
        <dbReference type="Proteomes" id="UP000694888"/>
    </source>
</evidence>
<dbReference type="RefSeq" id="XP_012942881.1">
    <property type="nucleotide sequence ID" value="XM_013087427.2"/>
</dbReference>
<dbReference type="PROSITE" id="PS00455">
    <property type="entry name" value="AMP_BINDING"/>
    <property type="match status" value="1"/>
</dbReference>
<dbReference type="Gene3D" id="3.40.50.12780">
    <property type="entry name" value="N-terminal domain of ligase-like"/>
    <property type="match status" value="1"/>
</dbReference>
<protein>
    <submittedName>
        <fullName evidence="4 5">Probable 4-coumarate--CoA ligase 5</fullName>
    </submittedName>
</protein>
<dbReference type="Pfam" id="PF00501">
    <property type="entry name" value="AMP-binding"/>
    <property type="match status" value="1"/>
</dbReference>
<evidence type="ECO:0000313" key="4">
    <source>
        <dbReference type="RefSeq" id="XP_012942880.1"/>
    </source>
</evidence>
<evidence type="ECO:0000313" key="6">
    <source>
        <dbReference type="RefSeq" id="XP_012942882.1"/>
    </source>
</evidence>
<dbReference type="InterPro" id="IPR025110">
    <property type="entry name" value="AMP-bd_C"/>
</dbReference>
<evidence type="ECO:0000313" key="5">
    <source>
        <dbReference type="RefSeq" id="XP_012942881.1"/>
    </source>
</evidence>
<dbReference type="Pfam" id="PF13193">
    <property type="entry name" value="AMP-binding_C"/>
    <property type="match status" value="1"/>
</dbReference>
<dbReference type="Gene3D" id="3.30.300.30">
    <property type="match status" value="1"/>
</dbReference>
<keyword evidence="4 5" id="KW-0436">Ligase</keyword>
<dbReference type="PANTHER" id="PTHR24096">
    <property type="entry name" value="LONG-CHAIN-FATTY-ACID--COA LIGASE"/>
    <property type="match status" value="1"/>
</dbReference>
<feature type="domain" description="AMP-binding enzyme C-terminal" evidence="2">
    <location>
        <begin position="497"/>
        <end position="573"/>
    </location>
</feature>
<dbReference type="PANTHER" id="PTHR24096:SF422">
    <property type="entry name" value="BCDNA.GH02901"/>
    <property type="match status" value="1"/>
</dbReference>
<dbReference type="GeneID" id="101854747"/>
<name>A0ABM1A8J0_APLCA</name>
<dbReference type="RefSeq" id="XP_012942880.1">
    <property type="nucleotide sequence ID" value="XM_013087426.2"/>
</dbReference>